<feature type="compositionally biased region" description="Basic and acidic residues" evidence="1">
    <location>
        <begin position="17"/>
        <end position="36"/>
    </location>
</feature>
<reference evidence="2" key="1">
    <citation type="submission" date="2021-03" db="EMBL/GenBank/DDBJ databases">
        <title>Draft genome sequence of rust myrtle Austropuccinia psidii MF-1, a brazilian biotype.</title>
        <authorList>
            <person name="Quecine M.C."/>
            <person name="Pachon D.M.R."/>
            <person name="Bonatelli M.L."/>
            <person name="Correr F.H."/>
            <person name="Franceschini L.M."/>
            <person name="Leite T.F."/>
            <person name="Margarido G.R.A."/>
            <person name="Almeida C.A."/>
            <person name="Ferrarezi J.A."/>
            <person name="Labate C.A."/>
        </authorList>
    </citation>
    <scope>NUCLEOTIDE SEQUENCE</scope>
    <source>
        <strain evidence="2">MF-1</strain>
    </source>
</reference>
<evidence type="ECO:0000256" key="1">
    <source>
        <dbReference type="SAM" id="MobiDB-lite"/>
    </source>
</evidence>
<keyword evidence="3" id="KW-1185">Reference proteome</keyword>
<feature type="compositionally biased region" description="Basic and acidic residues" evidence="1">
    <location>
        <begin position="138"/>
        <end position="149"/>
    </location>
</feature>
<evidence type="ECO:0000313" key="2">
    <source>
        <dbReference type="EMBL" id="MBW0498804.1"/>
    </source>
</evidence>
<feature type="compositionally biased region" description="Polar residues" evidence="1">
    <location>
        <begin position="1"/>
        <end position="16"/>
    </location>
</feature>
<feature type="compositionally biased region" description="Polar residues" evidence="1">
    <location>
        <begin position="118"/>
        <end position="131"/>
    </location>
</feature>
<evidence type="ECO:0000313" key="3">
    <source>
        <dbReference type="Proteomes" id="UP000765509"/>
    </source>
</evidence>
<dbReference type="AlphaFoldDB" id="A0A9Q3HDM7"/>
<feature type="region of interest" description="Disordered" evidence="1">
    <location>
        <begin position="1"/>
        <end position="54"/>
    </location>
</feature>
<dbReference type="Proteomes" id="UP000765509">
    <property type="component" value="Unassembled WGS sequence"/>
</dbReference>
<comment type="caution">
    <text evidence="2">The sequence shown here is derived from an EMBL/GenBank/DDBJ whole genome shotgun (WGS) entry which is preliminary data.</text>
</comment>
<organism evidence="2 3">
    <name type="scientific">Austropuccinia psidii MF-1</name>
    <dbReference type="NCBI Taxonomy" id="1389203"/>
    <lineage>
        <taxon>Eukaryota</taxon>
        <taxon>Fungi</taxon>
        <taxon>Dikarya</taxon>
        <taxon>Basidiomycota</taxon>
        <taxon>Pucciniomycotina</taxon>
        <taxon>Pucciniomycetes</taxon>
        <taxon>Pucciniales</taxon>
        <taxon>Sphaerophragmiaceae</taxon>
        <taxon>Austropuccinia</taxon>
    </lineage>
</organism>
<accession>A0A9Q3HDM7</accession>
<gene>
    <name evidence="2" type="ORF">O181_038519</name>
</gene>
<feature type="compositionally biased region" description="Polar residues" evidence="1">
    <location>
        <begin position="38"/>
        <end position="52"/>
    </location>
</feature>
<feature type="region of interest" description="Disordered" evidence="1">
    <location>
        <begin position="103"/>
        <end position="175"/>
    </location>
</feature>
<protein>
    <submittedName>
        <fullName evidence="2">Uncharacterized protein</fullName>
    </submittedName>
</protein>
<dbReference type="EMBL" id="AVOT02014909">
    <property type="protein sequence ID" value="MBW0498804.1"/>
    <property type="molecule type" value="Genomic_DNA"/>
</dbReference>
<name>A0A9Q3HDM7_9BASI</name>
<sequence length="235" mass="26077">MLSNKSGARYNPSRSSQEGDRRDYGEANQLQKDKGQAETATRSLSGHIQSQPEGLEKCISAQRVPDPCRFVEKLNQFFPECEKIPGPSQNLQVTQLMESIDGKEKNDALNSRMEEKQPSTTQASANNNPSSQKKKFQHEKAAKNSEQGKRKSSIHKNLQPGLQNPKDSEGFHGKCISDGQNNYGIGGKGGSQIKISEMIFDILDGIPNLYIAINDIKNHISDKNLSIYNNLKTND</sequence>
<proteinExistence type="predicted"/>
<feature type="compositionally biased region" description="Basic and acidic residues" evidence="1">
    <location>
        <begin position="103"/>
        <end position="117"/>
    </location>
</feature>